<dbReference type="GO" id="GO:0008967">
    <property type="term" value="F:phosphoglycolate phosphatase activity"/>
    <property type="evidence" value="ECO:0007669"/>
    <property type="project" value="TreeGrafter"/>
</dbReference>
<dbReference type="InterPro" id="IPR006439">
    <property type="entry name" value="HAD-SF_hydro_IA"/>
</dbReference>
<dbReference type="EMBL" id="QVFU01000009">
    <property type="protein sequence ID" value="RFS46398.1"/>
    <property type="molecule type" value="Genomic_DNA"/>
</dbReference>
<sequence>MNADLSRLLGDIDALLLDFDGPVCSIFAGYPAPQVAAELVDVLRQHEVDVPPDLTSEPDPLEVLRRTGAAGDQSVTRAVEDALCAAERRAVKTAEPTPYGREVIVAARQAGLPVAAVSNNSAGAVSAYLVAHRLATYVSPVVGRAYADPNRMKPNPEPILQAARAVGEPPSRCVLVGDSLSDIDGARAARVRVIGYANRPAKVGPFRAAGADVVITSMGQLASVLVDRIGN</sequence>
<evidence type="ECO:0000313" key="1">
    <source>
        <dbReference type="EMBL" id="RFS46398.1"/>
    </source>
</evidence>
<dbReference type="RefSeq" id="WP_117227970.1">
    <property type="nucleotide sequence ID" value="NZ_CP061725.1"/>
</dbReference>
<protein>
    <submittedName>
        <fullName evidence="1">HAD family phosphatase</fullName>
    </submittedName>
</protein>
<keyword evidence="2" id="KW-1185">Reference proteome</keyword>
<organism evidence="1 2">
    <name type="scientific">Micromonospora craniellae</name>
    <dbReference type="NCBI Taxonomy" id="2294034"/>
    <lineage>
        <taxon>Bacteria</taxon>
        <taxon>Bacillati</taxon>
        <taxon>Actinomycetota</taxon>
        <taxon>Actinomycetes</taxon>
        <taxon>Micromonosporales</taxon>
        <taxon>Micromonosporaceae</taxon>
        <taxon>Micromonospora</taxon>
    </lineage>
</organism>
<dbReference type="SUPFAM" id="SSF56784">
    <property type="entry name" value="HAD-like"/>
    <property type="match status" value="1"/>
</dbReference>
<accession>A0A372G0D3</accession>
<dbReference type="NCBIfam" id="TIGR01549">
    <property type="entry name" value="HAD-SF-IA-v1"/>
    <property type="match status" value="1"/>
</dbReference>
<dbReference type="InterPro" id="IPR023214">
    <property type="entry name" value="HAD_sf"/>
</dbReference>
<gene>
    <name evidence="1" type="ORF">D0Q02_11525</name>
</gene>
<dbReference type="AlphaFoldDB" id="A0A372G0D3"/>
<dbReference type="NCBIfam" id="TIGR01509">
    <property type="entry name" value="HAD-SF-IA-v3"/>
    <property type="match status" value="1"/>
</dbReference>
<dbReference type="InterPro" id="IPR036412">
    <property type="entry name" value="HAD-like_sf"/>
</dbReference>
<dbReference type="PANTHER" id="PTHR43434:SF1">
    <property type="entry name" value="PHOSPHOGLYCOLATE PHOSPHATASE"/>
    <property type="match status" value="1"/>
</dbReference>
<evidence type="ECO:0000313" key="2">
    <source>
        <dbReference type="Proteomes" id="UP000262621"/>
    </source>
</evidence>
<proteinExistence type="predicted"/>
<reference evidence="1 2" key="1">
    <citation type="submission" date="2018-08" db="EMBL/GenBank/DDBJ databases">
        <title>Verrucosispora craniellae sp. nov., isolated from a marine sponge in the South China Sea.</title>
        <authorList>
            <person name="Li L."/>
            <person name="Lin H.W."/>
        </authorList>
    </citation>
    <scope>NUCLEOTIDE SEQUENCE [LARGE SCALE GENOMIC DNA]</scope>
    <source>
        <strain evidence="1 2">LHW63014</strain>
    </source>
</reference>
<dbReference type="InterPro" id="IPR050155">
    <property type="entry name" value="HAD-like_hydrolase_sf"/>
</dbReference>
<dbReference type="Gene3D" id="3.40.50.1000">
    <property type="entry name" value="HAD superfamily/HAD-like"/>
    <property type="match status" value="1"/>
</dbReference>
<dbReference type="GO" id="GO:0005829">
    <property type="term" value="C:cytosol"/>
    <property type="evidence" value="ECO:0007669"/>
    <property type="project" value="TreeGrafter"/>
</dbReference>
<dbReference type="PANTHER" id="PTHR43434">
    <property type="entry name" value="PHOSPHOGLYCOLATE PHOSPHATASE"/>
    <property type="match status" value="1"/>
</dbReference>
<dbReference type="Pfam" id="PF00702">
    <property type="entry name" value="Hydrolase"/>
    <property type="match status" value="1"/>
</dbReference>
<dbReference type="Proteomes" id="UP000262621">
    <property type="component" value="Unassembled WGS sequence"/>
</dbReference>
<dbReference type="OrthoDB" id="4547358at2"/>
<name>A0A372G0D3_9ACTN</name>
<dbReference type="GO" id="GO:0006281">
    <property type="term" value="P:DNA repair"/>
    <property type="evidence" value="ECO:0007669"/>
    <property type="project" value="TreeGrafter"/>
</dbReference>
<comment type="caution">
    <text evidence="1">The sequence shown here is derived from an EMBL/GenBank/DDBJ whole genome shotgun (WGS) entry which is preliminary data.</text>
</comment>